<evidence type="ECO:0000313" key="1">
    <source>
        <dbReference type="EMBL" id="KAH7841435.1"/>
    </source>
</evidence>
<protein>
    <submittedName>
        <fullName evidence="1">Uncharacterized protein</fullName>
    </submittedName>
</protein>
<dbReference type="EMBL" id="CM037160">
    <property type="protein sequence ID" value="KAH7841435.1"/>
    <property type="molecule type" value="Genomic_DNA"/>
</dbReference>
<comment type="caution">
    <text evidence="1">The sequence shown here is derived from an EMBL/GenBank/DDBJ whole genome shotgun (WGS) entry which is preliminary data.</text>
</comment>
<evidence type="ECO:0000313" key="2">
    <source>
        <dbReference type="Proteomes" id="UP000828048"/>
    </source>
</evidence>
<accession>A0ACB7XL78</accession>
<dbReference type="Proteomes" id="UP000828048">
    <property type="component" value="Chromosome 10"/>
</dbReference>
<sequence length="223" mass="25431">MFPIEESEEWVFEDLIMDDASLERSKKYSTKRVGKRQQKLVAIPEENDDETTVVNDNKQKAAHKEIERKRRQEMGNLHASLRSLLPLDYIKGKRSMSDHIHESVNYIKHMKKTIEELKFKREALHMVSNSNTSSSTSSNCFPISITVGHCLGGLEILINSSLRDEVFPLSRVLELLLEEGLEVVSCASTQVNDSFLHTIKTEVGDTTCIDLLELRQKLTDVIT</sequence>
<proteinExistence type="predicted"/>
<gene>
    <name evidence="1" type="ORF">Vadar_029824</name>
</gene>
<reference evidence="1 2" key="1">
    <citation type="journal article" date="2021" name="Hortic Res">
        <title>High-quality reference genome and annotation aids understanding of berry development for evergreen blueberry (Vaccinium darrowii).</title>
        <authorList>
            <person name="Yu J."/>
            <person name="Hulse-Kemp A.M."/>
            <person name="Babiker E."/>
            <person name="Staton M."/>
        </authorList>
    </citation>
    <scope>NUCLEOTIDE SEQUENCE [LARGE SCALE GENOMIC DNA]</scope>
    <source>
        <strain evidence="2">cv. NJ 8807/NJ 8810</strain>
        <tissue evidence="1">Young leaf</tissue>
    </source>
</reference>
<keyword evidence="2" id="KW-1185">Reference proteome</keyword>
<name>A0ACB7XL78_9ERIC</name>
<organism evidence="1 2">
    <name type="scientific">Vaccinium darrowii</name>
    <dbReference type="NCBI Taxonomy" id="229202"/>
    <lineage>
        <taxon>Eukaryota</taxon>
        <taxon>Viridiplantae</taxon>
        <taxon>Streptophyta</taxon>
        <taxon>Embryophyta</taxon>
        <taxon>Tracheophyta</taxon>
        <taxon>Spermatophyta</taxon>
        <taxon>Magnoliopsida</taxon>
        <taxon>eudicotyledons</taxon>
        <taxon>Gunneridae</taxon>
        <taxon>Pentapetalae</taxon>
        <taxon>asterids</taxon>
        <taxon>Ericales</taxon>
        <taxon>Ericaceae</taxon>
        <taxon>Vaccinioideae</taxon>
        <taxon>Vaccinieae</taxon>
        <taxon>Vaccinium</taxon>
    </lineage>
</organism>